<dbReference type="RefSeq" id="WP_036189167.1">
    <property type="nucleotide sequence ID" value="NZ_AVDA01000025.1"/>
</dbReference>
<feature type="transmembrane region" description="Helical" evidence="7">
    <location>
        <begin position="34"/>
        <end position="53"/>
    </location>
</feature>
<proteinExistence type="predicted"/>
<dbReference type="Pfam" id="PF13145">
    <property type="entry name" value="Rotamase_2"/>
    <property type="match status" value="1"/>
</dbReference>
<dbReference type="PANTHER" id="PTHR47245">
    <property type="entry name" value="PEPTIDYLPROLYL ISOMERASE"/>
    <property type="match status" value="1"/>
</dbReference>
<keyword evidence="4 6" id="KW-0697">Rotamase</keyword>
<evidence type="ECO:0000256" key="2">
    <source>
        <dbReference type="ARBA" id="ARBA00013194"/>
    </source>
</evidence>
<reference evidence="9 10" key="1">
    <citation type="submission" date="2014-02" db="EMBL/GenBank/DDBJ databases">
        <title>Draft genome sequence of Lysinibacillus manganicus DSM 26584T.</title>
        <authorList>
            <person name="Zhang F."/>
            <person name="Wang G."/>
            <person name="Zhang L."/>
        </authorList>
    </citation>
    <scope>NUCLEOTIDE SEQUENCE [LARGE SCALE GENOMIC DNA]</scope>
    <source>
        <strain evidence="9 10">DSM 26584</strain>
    </source>
</reference>
<dbReference type="InterPro" id="IPR050245">
    <property type="entry name" value="PrsA_foldase"/>
</dbReference>
<dbReference type="InterPro" id="IPR023058">
    <property type="entry name" value="PPIase_PpiC_CS"/>
</dbReference>
<dbReference type="OrthoDB" id="2677468at2"/>
<dbReference type="InterPro" id="IPR000297">
    <property type="entry name" value="PPIase_PpiC"/>
</dbReference>
<evidence type="ECO:0000256" key="3">
    <source>
        <dbReference type="ARBA" id="ARBA00022729"/>
    </source>
</evidence>
<dbReference type="Gene3D" id="3.10.50.40">
    <property type="match status" value="1"/>
</dbReference>
<comment type="caution">
    <text evidence="9">The sequence shown here is derived from an EMBL/GenBank/DDBJ whole genome shotgun (WGS) entry which is preliminary data.</text>
</comment>
<accession>A0A0A3I1Q0</accession>
<dbReference type="EMBL" id="JPVN01000025">
    <property type="protein sequence ID" value="KGR76588.1"/>
    <property type="molecule type" value="Genomic_DNA"/>
</dbReference>
<dbReference type="EC" id="5.2.1.8" evidence="2"/>
<evidence type="ECO:0000313" key="9">
    <source>
        <dbReference type="EMBL" id="KGR76588.1"/>
    </source>
</evidence>
<keyword evidence="10" id="KW-1185">Reference proteome</keyword>
<evidence type="ECO:0000256" key="4">
    <source>
        <dbReference type="ARBA" id="ARBA00023110"/>
    </source>
</evidence>
<dbReference type="SUPFAM" id="SSF109998">
    <property type="entry name" value="Triger factor/SurA peptide-binding domain-like"/>
    <property type="match status" value="1"/>
</dbReference>
<dbReference type="Proteomes" id="UP000030416">
    <property type="component" value="Unassembled WGS sequence"/>
</dbReference>
<evidence type="ECO:0000313" key="10">
    <source>
        <dbReference type="Proteomes" id="UP000030416"/>
    </source>
</evidence>
<comment type="catalytic activity">
    <reaction evidence="1">
        <text>[protein]-peptidylproline (omega=180) = [protein]-peptidylproline (omega=0)</text>
        <dbReference type="Rhea" id="RHEA:16237"/>
        <dbReference type="Rhea" id="RHEA-COMP:10747"/>
        <dbReference type="Rhea" id="RHEA-COMP:10748"/>
        <dbReference type="ChEBI" id="CHEBI:83833"/>
        <dbReference type="ChEBI" id="CHEBI:83834"/>
        <dbReference type="EC" id="5.2.1.8"/>
    </reaction>
</comment>
<keyword evidence="3" id="KW-0732">Signal</keyword>
<dbReference type="STRING" id="1384049.CD29_16800"/>
<evidence type="ECO:0000259" key="8">
    <source>
        <dbReference type="PROSITE" id="PS50198"/>
    </source>
</evidence>
<sequence length="320" mass="36092">MTSWSNNSNNQLRTASLEDKTPLSKRRLKTKPTLTVMAVLLIGNIFWFVLWIFGASMKNDGGDEIVATIDGEVITRQEWMASMESLYGKETLHSLVNDAVMERAAKEYDITVTEAEIDLEIALMSSTKDLDTSLKMFDEKQTRQLIRAQLILEKVLTKDVVIEDSTIQSFYNENKLLYNTPTTYRTGMIVVDSIDEATQVQNELKSGADFSMLARERSLDTSSASLGGNIGYISANQTTINPEIHKVAQELNINEVSEPFALNNGTFALLTISEIIEGKSFSYEEVKEHIKTELAMEQLPTNVSAEMFWEEFNVTSYYLK</sequence>
<dbReference type="InterPro" id="IPR027304">
    <property type="entry name" value="Trigger_fact/SurA_dom_sf"/>
</dbReference>
<dbReference type="PROSITE" id="PS50198">
    <property type="entry name" value="PPIC_PPIASE_2"/>
    <property type="match status" value="1"/>
</dbReference>
<protein>
    <recommendedName>
        <fullName evidence="2">peptidylprolyl isomerase</fullName>
        <ecNumber evidence="2">5.2.1.8</ecNumber>
    </recommendedName>
</protein>
<dbReference type="PANTHER" id="PTHR47245:SF1">
    <property type="entry name" value="FOLDASE PROTEIN PRSA"/>
    <property type="match status" value="1"/>
</dbReference>
<dbReference type="eggNOG" id="COG0760">
    <property type="taxonomic scope" value="Bacteria"/>
</dbReference>
<name>A0A0A3I1Q0_9BACL</name>
<evidence type="ECO:0000256" key="1">
    <source>
        <dbReference type="ARBA" id="ARBA00000971"/>
    </source>
</evidence>
<dbReference type="SUPFAM" id="SSF54534">
    <property type="entry name" value="FKBP-like"/>
    <property type="match status" value="1"/>
</dbReference>
<evidence type="ECO:0000256" key="6">
    <source>
        <dbReference type="PROSITE-ProRule" id="PRU00278"/>
    </source>
</evidence>
<organism evidence="9 10">
    <name type="scientific">Ureibacillus manganicus DSM 26584</name>
    <dbReference type="NCBI Taxonomy" id="1384049"/>
    <lineage>
        <taxon>Bacteria</taxon>
        <taxon>Bacillati</taxon>
        <taxon>Bacillota</taxon>
        <taxon>Bacilli</taxon>
        <taxon>Bacillales</taxon>
        <taxon>Caryophanaceae</taxon>
        <taxon>Ureibacillus</taxon>
    </lineage>
</organism>
<keyword evidence="7" id="KW-0812">Transmembrane</keyword>
<evidence type="ECO:0000256" key="5">
    <source>
        <dbReference type="ARBA" id="ARBA00023235"/>
    </source>
</evidence>
<dbReference type="Gene3D" id="1.10.4030.10">
    <property type="entry name" value="Porin chaperone SurA, peptide-binding domain"/>
    <property type="match status" value="1"/>
</dbReference>
<dbReference type="PROSITE" id="PS01096">
    <property type="entry name" value="PPIC_PPIASE_1"/>
    <property type="match status" value="1"/>
</dbReference>
<keyword evidence="5 6" id="KW-0413">Isomerase</keyword>
<evidence type="ECO:0000256" key="7">
    <source>
        <dbReference type="SAM" id="Phobius"/>
    </source>
</evidence>
<keyword evidence="7" id="KW-0472">Membrane</keyword>
<gene>
    <name evidence="9" type="ORF">CD29_16800</name>
</gene>
<keyword evidence="7" id="KW-1133">Transmembrane helix</keyword>
<dbReference type="InterPro" id="IPR046357">
    <property type="entry name" value="PPIase_dom_sf"/>
</dbReference>
<feature type="domain" description="PpiC" evidence="8">
    <location>
        <begin position="181"/>
        <end position="273"/>
    </location>
</feature>
<dbReference type="GO" id="GO:0003755">
    <property type="term" value="F:peptidyl-prolyl cis-trans isomerase activity"/>
    <property type="evidence" value="ECO:0007669"/>
    <property type="project" value="UniProtKB-KW"/>
</dbReference>
<dbReference type="AlphaFoldDB" id="A0A0A3I1Q0"/>